<evidence type="ECO:0000256" key="1">
    <source>
        <dbReference type="SAM" id="Phobius"/>
    </source>
</evidence>
<keyword evidence="4" id="KW-1185">Reference proteome</keyword>
<gene>
    <name evidence="3" type="ORF">GB881_15710</name>
</gene>
<comment type="caution">
    <text evidence="3">The sequence shown here is derived from an EMBL/GenBank/DDBJ whole genome shotgun (WGS) entry which is preliminary data.</text>
</comment>
<name>A0A6N7ETG0_9MICO</name>
<dbReference type="PANTHER" id="PTHR34351:SF1">
    <property type="entry name" value="SLR1927 PROTEIN"/>
    <property type="match status" value="1"/>
</dbReference>
<keyword evidence="1" id="KW-0812">Transmembrane</keyword>
<dbReference type="RefSeq" id="WP_152195290.1">
    <property type="nucleotide sequence ID" value="NZ_VUKD01000003.1"/>
</dbReference>
<dbReference type="AlphaFoldDB" id="A0A6N7ETG0"/>
<accession>A0A6N7ETG0</accession>
<dbReference type="PANTHER" id="PTHR34351">
    <property type="entry name" value="SLR1927 PROTEIN-RELATED"/>
    <property type="match status" value="1"/>
</dbReference>
<sequence length="409" mass="44273">MNAPRLTMRGRTFLAAGVLVVVAATLLGFPDVTRIGVLLAVLPLLACLSIWRRAPRLAVARHVAPVHLQRGEDAHVRLELRNDGRRATLPHLAEEHVDPALGAPARFVLPRMAPQEVQTLTYPLHATVRGSYHLGPVRLGLTDPFGMAGTVLTLRPTAEVLVLPRVEPIDGPGLRRQGGTGDWPVPHMVATQGEDDVSTRTYRVGDDLRRIHWPATAHRAELMVRQEERPARRRAVLVLDSRRTAHRGHGDGSSFEWAVSAVASVAVHLAAQGYSLQLVSTETVRDGRAGEVLGVDVVLRYLAVALPEAGDLEPVLRAARSSAPGALIAVVADEDAEALHQLARARGSGTTGILLVLRTDTFAPGTEPRPTAELVGIARQAGWRTEAVDAETSVRTVWHHLARSRETVR</sequence>
<evidence type="ECO:0000313" key="4">
    <source>
        <dbReference type="Proteomes" id="UP000437709"/>
    </source>
</evidence>
<dbReference type="Pfam" id="PF01882">
    <property type="entry name" value="DUF58"/>
    <property type="match status" value="1"/>
</dbReference>
<dbReference type="OrthoDB" id="9812729at2"/>
<evidence type="ECO:0000259" key="2">
    <source>
        <dbReference type="Pfam" id="PF01882"/>
    </source>
</evidence>
<keyword evidence="1" id="KW-1133">Transmembrane helix</keyword>
<organism evidence="3 4">
    <name type="scientific">Georgenia subflava</name>
    <dbReference type="NCBI Taxonomy" id="1622177"/>
    <lineage>
        <taxon>Bacteria</taxon>
        <taxon>Bacillati</taxon>
        <taxon>Actinomycetota</taxon>
        <taxon>Actinomycetes</taxon>
        <taxon>Micrococcales</taxon>
        <taxon>Bogoriellaceae</taxon>
        <taxon>Georgenia</taxon>
    </lineage>
</organism>
<dbReference type="InterPro" id="IPR002881">
    <property type="entry name" value="DUF58"/>
</dbReference>
<dbReference type="Proteomes" id="UP000437709">
    <property type="component" value="Unassembled WGS sequence"/>
</dbReference>
<proteinExistence type="predicted"/>
<feature type="transmembrane region" description="Helical" evidence="1">
    <location>
        <begin position="12"/>
        <end position="29"/>
    </location>
</feature>
<keyword evidence="1" id="KW-0472">Membrane</keyword>
<protein>
    <submittedName>
        <fullName evidence="3">DUF58 domain-containing protein</fullName>
    </submittedName>
</protein>
<dbReference type="EMBL" id="WHPC01000082">
    <property type="protein sequence ID" value="MPV38464.1"/>
    <property type="molecule type" value="Genomic_DNA"/>
</dbReference>
<feature type="domain" description="DUF58" evidence="2">
    <location>
        <begin position="199"/>
        <end position="346"/>
    </location>
</feature>
<evidence type="ECO:0000313" key="3">
    <source>
        <dbReference type="EMBL" id="MPV38464.1"/>
    </source>
</evidence>
<reference evidence="3 4" key="1">
    <citation type="submission" date="2019-10" db="EMBL/GenBank/DDBJ databases">
        <title>Georgenia wutianyii sp. nov. and Georgenia yuyongxinii sp. nov. isolated from plateau pika (Ochotona curzoniae) in the Qinghai-Tibet plateau of China.</title>
        <authorList>
            <person name="Tian Z."/>
        </authorList>
    </citation>
    <scope>NUCLEOTIDE SEQUENCE [LARGE SCALE GENOMIC DNA]</scope>
    <source>
        <strain evidence="3 4">JCM 19765</strain>
    </source>
</reference>